<dbReference type="GO" id="GO:0030246">
    <property type="term" value="F:carbohydrate binding"/>
    <property type="evidence" value="ECO:0007669"/>
    <property type="project" value="InterPro"/>
</dbReference>
<evidence type="ECO:0000313" key="9">
    <source>
        <dbReference type="Proteomes" id="UP000028547"/>
    </source>
</evidence>
<dbReference type="InterPro" id="IPR048395">
    <property type="entry name" value="Glyco_hydro_31_C"/>
</dbReference>
<dbReference type="CDD" id="cd14752">
    <property type="entry name" value="GH31_N"/>
    <property type="match status" value="1"/>
</dbReference>
<evidence type="ECO:0000256" key="1">
    <source>
        <dbReference type="ARBA" id="ARBA00007806"/>
    </source>
</evidence>
<dbReference type="Gene3D" id="2.60.40.1760">
    <property type="entry name" value="glycosyl hydrolase (family 31)"/>
    <property type="match status" value="1"/>
</dbReference>
<keyword evidence="3 4" id="KW-0326">Glycosidase</keyword>
<dbReference type="InterPro" id="IPR000322">
    <property type="entry name" value="Glyco_hydro_31_TIM"/>
</dbReference>
<evidence type="ECO:0000256" key="3">
    <source>
        <dbReference type="ARBA" id="ARBA00023295"/>
    </source>
</evidence>
<dbReference type="SUPFAM" id="SSF74650">
    <property type="entry name" value="Galactose mutarotase-like"/>
    <property type="match status" value="1"/>
</dbReference>
<evidence type="ECO:0000259" key="6">
    <source>
        <dbReference type="Pfam" id="PF13802"/>
    </source>
</evidence>
<dbReference type="InterPro" id="IPR017853">
    <property type="entry name" value="GH"/>
</dbReference>
<evidence type="ECO:0000256" key="2">
    <source>
        <dbReference type="ARBA" id="ARBA00022801"/>
    </source>
</evidence>
<evidence type="ECO:0000259" key="7">
    <source>
        <dbReference type="Pfam" id="PF21365"/>
    </source>
</evidence>
<dbReference type="InterPro" id="IPR011013">
    <property type="entry name" value="Gal_mutarotase_sf_dom"/>
</dbReference>
<gene>
    <name evidence="8" type="ORF">Q664_13385</name>
</gene>
<comment type="similarity">
    <text evidence="1 4">Belongs to the glycosyl hydrolase 31 family.</text>
</comment>
<dbReference type="InterPro" id="IPR025887">
    <property type="entry name" value="Glyco_hydro_31_N_dom"/>
</dbReference>
<dbReference type="Gene3D" id="2.60.40.4040">
    <property type="match status" value="1"/>
</dbReference>
<name>A0A084SWJ2_9BACT</name>
<dbReference type="Pfam" id="PF13802">
    <property type="entry name" value="Gal_mutarotas_2"/>
    <property type="match status" value="1"/>
</dbReference>
<dbReference type="RefSeq" id="WP_043394197.1">
    <property type="nucleotide sequence ID" value="NZ_JPMI01000079.1"/>
</dbReference>
<dbReference type="Gene3D" id="3.20.20.80">
    <property type="entry name" value="Glycosidases"/>
    <property type="match status" value="1"/>
</dbReference>
<evidence type="ECO:0000256" key="4">
    <source>
        <dbReference type="RuleBase" id="RU361185"/>
    </source>
</evidence>
<evidence type="ECO:0000313" key="8">
    <source>
        <dbReference type="EMBL" id="KFA92827.1"/>
    </source>
</evidence>
<feature type="domain" description="Glycoside hydrolase family 31 TIM barrel" evidence="5">
    <location>
        <begin position="243"/>
        <end position="586"/>
    </location>
</feature>
<dbReference type="GO" id="GO:0005975">
    <property type="term" value="P:carbohydrate metabolic process"/>
    <property type="evidence" value="ECO:0007669"/>
    <property type="project" value="InterPro"/>
</dbReference>
<dbReference type="Proteomes" id="UP000028547">
    <property type="component" value="Unassembled WGS sequence"/>
</dbReference>
<dbReference type="SUPFAM" id="SSF51445">
    <property type="entry name" value="(Trans)glycosidases"/>
    <property type="match status" value="1"/>
</dbReference>
<keyword evidence="2 4" id="KW-0378">Hydrolase</keyword>
<dbReference type="Pfam" id="PF01055">
    <property type="entry name" value="Glyco_hydro_31_2nd"/>
    <property type="match status" value="1"/>
</dbReference>
<organism evidence="8 9">
    <name type="scientific">Archangium violaceum Cb vi76</name>
    <dbReference type="NCBI Taxonomy" id="1406225"/>
    <lineage>
        <taxon>Bacteria</taxon>
        <taxon>Pseudomonadati</taxon>
        <taxon>Myxococcota</taxon>
        <taxon>Myxococcia</taxon>
        <taxon>Myxococcales</taxon>
        <taxon>Cystobacterineae</taxon>
        <taxon>Archangiaceae</taxon>
        <taxon>Archangium</taxon>
    </lineage>
</organism>
<feature type="domain" description="Glycosyl hydrolase family 31 C-terminal" evidence="7">
    <location>
        <begin position="594"/>
        <end position="682"/>
    </location>
</feature>
<evidence type="ECO:0000259" key="5">
    <source>
        <dbReference type="Pfam" id="PF01055"/>
    </source>
</evidence>
<dbReference type="PROSITE" id="PS00129">
    <property type="entry name" value="GLYCOSYL_HYDROL_F31_1"/>
    <property type="match status" value="1"/>
</dbReference>
<dbReference type="PANTHER" id="PTHR22762">
    <property type="entry name" value="ALPHA-GLUCOSIDASE"/>
    <property type="match status" value="1"/>
</dbReference>
<dbReference type="PANTHER" id="PTHR22762:SF120">
    <property type="entry name" value="HETEROGLYCAN GLUCOSIDASE 1"/>
    <property type="match status" value="1"/>
</dbReference>
<comment type="caution">
    <text evidence="8">The sequence shown here is derived from an EMBL/GenBank/DDBJ whole genome shotgun (WGS) entry which is preliminary data.</text>
</comment>
<dbReference type="Pfam" id="PF21365">
    <property type="entry name" value="Glyco_hydro_31_3rd"/>
    <property type="match status" value="1"/>
</dbReference>
<dbReference type="InterPro" id="IPR030458">
    <property type="entry name" value="Glyco_hydro_31_AS"/>
</dbReference>
<sequence>MRLEDLSVEPTRVTFWGPRAALQVRSPLPGVLRLRHLPAFKHTAPGPRELPAKQSWAVVEHRELPLSVRREERGGVAVVVTEALSLEVSLARGTWRLLDAAGRELARCEDVSGEVMPDYPVDRFRSRLALHTTPDEAWLGFGEKVGALDKRGMHFVFWNTDVMPHHPDTDPLYQSIPFCLGLREGLAWGFFLDESWRMEVDVGAEDASLVQWESSGPELDTYLFAGPMPGDVVRRYTALTGRPPLPPLWSLGAQQSRWGYENAGDVRSVIHGYRAHGLPLDCVYLDIDYMEGYKVWTWDRTRYPDPAGLAREAAAQGVKLVTIIDPAVKAEPGYRVYDEALAGDFLVRNDRGSVLLGEVWPRPAAFPDFTREEVRGWWGRWHQGFLEAGIAGVWNDMNEPACFSLLNGRETFDIKTAPAAHLGKVEGPTLPHDARHGHRRHLEVHNVYALGMARAAYEGMRELAPERRPFILTRAGSAGIQRYAAMWTGDNSSYWAHLELSLTMLLGLGLSGVSFAGVDVPGFLGRANGELLVRWMQVGTFYPLMRNHSGKGTPPQEPWRFGEPYLSLARECLERRYRLLPTLYTLSHEASVEGLPVMRPLVMYAPGDEEALRTDDSFLFGRDLLVAPVVRQGQRRRLVYLPEGRWVPIFNLGASEESIEGGQHVIAEAPLGTVPLWLRAGGALALTEPALHTTSANWSQLTWHVHVAERVEARLYEDAGEGYGESRLTRLVGGLAGDRFVLERSAEGALPLARDTETLRLHGLSAPREVVGAREHRMRNGVLDLTVDAGWRRVEVIPSPLGRGSG</sequence>
<accession>A0A084SWJ2</accession>
<protein>
    <submittedName>
        <fullName evidence="8">Alpha-glucosidase</fullName>
    </submittedName>
</protein>
<dbReference type="AlphaFoldDB" id="A0A084SWJ2"/>
<dbReference type="EMBL" id="JPMI01000079">
    <property type="protein sequence ID" value="KFA92827.1"/>
    <property type="molecule type" value="Genomic_DNA"/>
</dbReference>
<dbReference type="SUPFAM" id="SSF51011">
    <property type="entry name" value="Glycosyl hydrolase domain"/>
    <property type="match status" value="1"/>
</dbReference>
<dbReference type="CDD" id="cd06604">
    <property type="entry name" value="GH31_glucosidase_II_MalA"/>
    <property type="match status" value="1"/>
</dbReference>
<dbReference type="GO" id="GO:0004553">
    <property type="term" value="F:hydrolase activity, hydrolyzing O-glycosyl compounds"/>
    <property type="evidence" value="ECO:0007669"/>
    <property type="project" value="InterPro"/>
</dbReference>
<feature type="domain" description="Glycoside hydrolase family 31 N-terminal" evidence="6">
    <location>
        <begin position="22"/>
        <end position="201"/>
    </location>
</feature>
<reference evidence="8 9" key="1">
    <citation type="submission" date="2014-07" db="EMBL/GenBank/DDBJ databases">
        <title>Draft Genome Sequence of Gephyronic Acid Producer, Cystobacter violaceus Strain Cb vi76.</title>
        <authorList>
            <person name="Stevens D.C."/>
            <person name="Young J."/>
            <person name="Carmichael R."/>
            <person name="Tan J."/>
            <person name="Taylor R.E."/>
        </authorList>
    </citation>
    <scope>NUCLEOTIDE SEQUENCE [LARGE SCALE GENOMIC DNA]</scope>
    <source>
        <strain evidence="8 9">Cb vi76</strain>
    </source>
</reference>
<proteinExistence type="inferred from homology"/>